<evidence type="ECO:0000256" key="2">
    <source>
        <dbReference type="ARBA" id="ARBA00023125"/>
    </source>
</evidence>
<reference evidence="6" key="1">
    <citation type="journal article" date="2019" name="Int. J. Syst. Evol. Microbiol.">
        <title>The Global Catalogue of Microorganisms (GCM) 10K type strain sequencing project: providing services to taxonomists for standard genome sequencing and annotation.</title>
        <authorList>
            <consortium name="The Broad Institute Genomics Platform"/>
            <consortium name="The Broad Institute Genome Sequencing Center for Infectious Disease"/>
            <person name="Wu L."/>
            <person name="Ma J."/>
        </authorList>
    </citation>
    <scope>NUCLEOTIDE SEQUENCE [LARGE SCALE GENOMIC DNA]</scope>
    <source>
        <strain evidence="6">JCM 17326</strain>
    </source>
</reference>
<dbReference type="Proteomes" id="UP001500630">
    <property type="component" value="Unassembled WGS sequence"/>
</dbReference>
<keyword evidence="2" id="KW-0238">DNA-binding</keyword>
<dbReference type="InterPro" id="IPR000792">
    <property type="entry name" value="Tscrpt_reg_LuxR_C"/>
</dbReference>
<dbReference type="Pfam" id="PF25873">
    <property type="entry name" value="WHD_MalT"/>
    <property type="match status" value="1"/>
</dbReference>
<gene>
    <name evidence="5" type="ORF">GCM10022419_065040</name>
</gene>
<keyword evidence="6" id="KW-1185">Reference proteome</keyword>
<dbReference type="Gene3D" id="1.10.10.10">
    <property type="entry name" value="Winged helix-like DNA-binding domain superfamily/Winged helix DNA-binding domain"/>
    <property type="match status" value="1"/>
</dbReference>
<evidence type="ECO:0000256" key="3">
    <source>
        <dbReference type="ARBA" id="ARBA00023163"/>
    </source>
</evidence>
<proteinExistence type="predicted"/>
<evidence type="ECO:0000259" key="4">
    <source>
        <dbReference type="PROSITE" id="PS50043"/>
    </source>
</evidence>
<dbReference type="InterPro" id="IPR059106">
    <property type="entry name" value="WHD_MalT"/>
</dbReference>
<dbReference type="Pfam" id="PF00196">
    <property type="entry name" value="GerE"/>
    <property type="match status" value="1"/>
</dbReference>
<dbReference type="PRINTS" id="PR00038">
    <property type="entry name" value="HTHLUXR"/>
</dbReference>
<dbReference type="SMART" id="SM00421">
    <property type="entry name" value="HTH_LUXR"/>
    <property type="match status" value="1"/>
</dbReference>
<evidence type="ECO:0000313" key="6">
    <source>
        <dbReference type="Proteomes" id="UP001500630"/>
    </source>
</evidence>
<dbReference type="CDD" id="cd06170">
    <property type="entry name" value="LuxR_C_like"/>
    <property type="match status" value="1"/>
</dbReference>
<comment type="caution">
    <text evidence="5">The sequence shown here is derived from an EMBL/GenBank/DDBJ whole genome shotgun (WGS) entry which is preliminary data.</text>
</comment>
<evidence type="ECO:0000256" key="1">
    <source>
        <dbReference type="ARBA" id="ARBA00023015"/>
    </source>
</evidence>
<dbReference type="Gene3D" id="3.40.50.300">
    <property type="entry name" value="P-loop containing nucleotide triphosphate hydrolases"/>
    <property type="match status" value="1"/>
</dbReference>
<keyword evidence="3" id="KW-0804">Transcription</keyword>
<evidence type="ECO:0000313" key="5">
    <source>
        <dbReference type="EMBL" id="GAA3574940.1"/>
    </source>
</evidence>
<dbReference type="InterPro" id="IPR011990">
    <property type="entry name" value="TPR-like_helical_dom_sf"/>
</dbReference>
<protein>
    <submittedName>
        <fullName evidence="5">LuxR C-terminal-related transcriptional regulator</fullName>
    </submittedName>
</protein>
<keyword evidence="1" id="KW-0805">Transcription regulation</keyword>
<dbReference type="InterPro" id="IPR016032">
    <property type="entry name" value="Sig_transdc_resp-reg_C-effctor"/>
</dbReference>
<dbReference type="SUPFAM" id="SSF52540">
    <property type="entry name" value="P-loop containing nucleoside triphosphate hydrolases"/>
    <property type="match status" value="1"/>
</dbReference>
<dbReference type="InterPro" id="IPR027417">
    <property type="entry name" value="P-loop_NTPase"/>
</dbReference>
<feature type="domain" description="HTH luxR-type" evidence="4">
    <location>
        <begin position="670"/>
        <end position="735"/>
    </location>
</feature>
<dbReference type="Gene3D" id="1.25.40.10">
    <property type="entry name" value="Tetratricopeptide repeat domain"/>
    <property type="match status" value="1"/>
</dbReference>
<accession>A0ABP6Y0X5</accession>
<dbReference type="InterPro" id="IPR041664">
    <property type="entry name" value="AAA_16"/>
</dbReference>
<dbReference type="PANTHER" id="PTHR44688">
    <property type="entry name" value="DNA-BINDING TRANSCRIPTIONAL ACTIVATOR DEVR_DOSR"/>
    <property type="match status" value="1"/>
</dbReference>
<dbReference type="EMBL" id="BAABDQ010000016">
    <property type="protein sequence ID" value="GAA3574940.1"/>
    <property type="molecule type" value="Genomic_DNA"/>
</dbReference>
<organism evidence="5 6">
    <name type="scientific">Nonomuraea rosea</name>
    <dbReference type="NCBI Taxonomy" id="638574"/>
    <lineage>
        <taxon>Bacteria</taxon>
        <taxon>Bacillati</taxon>
        <taxon>Actinomycetota</taxon>
        <taxon>Actinomycetes</taxon>
        <taxon>Streptosporangiales</taxon>
        <taxon>Streptosporangiaceae</taxon>
        <taxon>Nonomuraea</taxon>
    </lineage>
</organism>
<dbReference type="PANTHER" id="PTHR44688:SF16">
    <property type="entry name" value="DNA-BINDING TRANSCRIPTIONAL ACTIVATOR DEVR_DOSR"/>
    <property type="match status" value="1"/>
</dbReference>
<name>A0ABP6Y0X5_9ACTN</name>
<dbReference type="SUPFAM" id="SSF46894">
    <property type="entry name" value="C-terminal effector domain of the bipartite response regulators"/>
    <property type="match status" value="1"/>
</dbReference>
<sequence length="737" mass="78881">MKVTSTWGMSLAATKLRPPLPPGQLVRRSRLDDILDAGVEGQARLVLVSAPAGSGKSTLLASWLAGRPEAVAWLQAEESDSDPARFWSYLVEAIGQARPFAAGDVKSAVVGSNGDDLVVVSALVNELADAAEPLVVAIDDYHLIDNGSVQRGMERLIDLCPRQVTIVLSTRIDPPFRLGRLRVRGQIAEIRGADLRFDADEASGLLGSAVRSLDRARLDQLCGRTEGWAAGLVLAGLSLERAADPGEFVEAFRGDDQLVVEYLRDEFFAAVDADDRRRLLETSILEQLSGALVDSVTGATGGAKWLLDTAGTNQLLIGLDRTRTWFRYHHLLRDLLRLEAHQTFPERIPGLHARAAEWYESQGDHGQAIVHRLAGGEARQAARLLLVHGPRLLAGGQTETLRGFLDQLGDVAKTVTWCALLYGWCEYVGGRYSRAQEWLDTLVEVAPEGFDHTPAISLRMNISLARGDVTTALGTARQVTATEHLMSHSCDLATATGAAYAWAGQAGEARQALRFAAEKAAAERFPTAHVLSLVYQAIVEFDDGSPASAQTAASTAVDTAQNFGLAAYHGVAPAYAIRARTGGDPVRAHADASQALSLARRASTDLALGFVLTACGDTLIGLGDTAGAPLLAEARSVLARCPDPGVAGRYLARTESRHGLAEAGGGSGRAAVLIEQLTDRELAVLRYLPASMSQRDIASELYVSLNTVKTHCRSIYRKLGVGDRKAAIQAARDLHLL</sequence>
<dbReference type="InterPro" id="IPR036388">
    <property type="entry name" value="WH-like_DNA-bd_sf"/>
</dbReference>
<dbReference type="Pfam" id="PF13191">
    <property type="entry name" value="AAA_16"/>
    <property type="match status" value="1"/>
</dbReference>
<dbReference type="PROSITE" id="PS50043">
    <property type="entry name" value="HTH_LUXR_2"/>
    <property type="match status" value="1"/>
</dbReference>